<keyword evidence="2" id="KW-0479">Metal-binding</keyword>
<evidence type="ECO:0000256" key="2">
    <source>
        <dbReference type="ARBA" id="ARBA00022723"/>
    </source>
</evidence>
<dbReference type="EMBL" id="JACMSE010000003">
    <property type="protein sequence ID" value="MBC2888970.1"/>
    <property type="molecule type" value="Genomic_DNA"/>
</dbReference>
<evidence type="ECO:0000313" key="8">
    <source>
        <dbReference type="Proteomes" id="UP000587396"/>
    </source>
</evidence>
<dbReference type="InterPro" id="IPR009010">
    <property type="entry name" value="Asp_de-COase-like_dom_sf"/>
</dbReference>
<dbReference type="Proteomes" id="UP000587396">
    <property type="component" value="Unassembled WGS sequence"/>
</dbReference>
<dbReference type="InterPro" id="IPR050612">
    <property type="entry name" value="Prok_Mopterin_Oxidored"/>
</dbReference>
<dbReference type="GO" id="GO:0051536">
    <property type="term" value="F:iron-sulfur cluster binding"/>
    <property type="evidence" value="ECO:0007669"/>
    <property type="project" value="UniProtKB-KW"/>
</dbReference>
<feature type="domain" description="4Fe-4S Mo/W bis-MGD-type" evidence="6">
    <location>
        <begin position="32"/>
        <end position="89"/>
    </location>
</feature>
<evidence type="ECO:0000256" key="4">
    <source>
        <dbReference type="ARBA" id="ARBA00023014"/>
    </source>
</evidence>
<dbReference type="Pfam" id="PF01568">
    <property type="entry name" value="Molydop_binding"/>
    <property type="match status" value="1"/>
</dbReference>
<accession>A0A842JIQ0</accession>
<protein>
    <submittedName>
        <fullName evidence="7">Molybdopterin-dependent oxidoreductase</fullName>
    </submittedName>
</protein>
<dbReference type="GO" id="GO:0046872">
    <property type="term" value="F:metal ion binding"/>
    <property type="evidence" value="ECO:0007669"/>
    <property type="project" value="UniProtKB-KW"/>
</dbReference>
<dbReference type="InterPro" id="IPR006963">
    <property type="entry name" value="Mopterin_OxRdtase_4Fe-4S_dom"/>
</dbReference>
<dbReference type="SUPFAM" id="SSF53706">
    <property type="entry name" value="Formate dehydrogenase/DMSO reductase, domains 1-3"/>
    <property type="match status" value="1"/>
</dbReference>
<comment type="caution">
    <text evidence="7">The sequence shown here is derived from an EMBL/GenBank/DDBJ whole genome shotgun (WGS) entry which is preliminary data.</text>
</comment>
<dbReference type="PANTHER" id="PTHR43742:SF6">
    <property type="entry name" value="OXIDOREDUCTASE YYAE-RELATED"/>
    <property type="match status" value="1"/>
</dbReference>
<dbReference type="PROSITE" id="PS51669">
    <property type="entry name" value="4FE4S_MOW_BIS_MGD"/>
    <property type="match status" value="1"/>
</dbReference>
<organism evidence="7 8">
    <name type="scientific">Gordonibacter massiliensis</name>
    <name type="common">ex Traore et al. 2017</name>
    <dbReference type="NCBI Taxonomy" id="1841863"/>
    <lineage>
        <taxon>Bacteria</taxon>
        <taxon>Bacillati</taxon>
        <taxon>Actinomycetota</taxon>
        <taxon>Coriobacteriia</taxon>
        <taxon>Eggerthellales</taxon>
        <taxon>Eggerthellaceae</taxon>
        <taxon>Gordonibacter</taxon>
    </lineage>
</organism>
<dbReference type="InterPro" id="IPR006656">
    <property type="entry name" value="Mopterin_OxRdtase"/>
</dbReference>
<dbReference type="PANTHER" id="PTHR43742">
    <property type="entry name" value="TRIMETHYLAMINE-N-OXIDE REDUCTASE"/>
    <property type="match status" value="1"/>
</dbReference>
<sequence>MAARSEGEGAVAGDAARQGRRGRDDGETRPQEQVFSGVCRPNCMYACRMSAHVRDGKLVKLEPAPYPEEGYTGCCAKGLSYIERIYSPTRIKHPLRRVGERGSGAWQRVSWDEAVSEIAERFQAVIDEFGPQAIVFDTCSGNYGYVNGIYSPLARLACVMGALKPAVCYDYAAGHGIHRVLGTGDWNYCNEPNSVLDASLVVIWGTNPVFCAPHNWRWIQQAKEGGTRTVALDPIKSATAHRCDEYVPVTPGNDGYLALAMAQHVVEKGLVDEEFLREKTTATFLVRRDTRKHVRLSDFTSAFAAGNPLQDAFYVWDKASGGLALADEARDPALEGTFALDDGSLVDTAYTLLKRELAHYSVARASELCGPAPETIEALAEEIATSRAVTVSITYGLDHYVNGYLSTWAVAILLALTGNFAKPGAGFTGMFLQPFALNFLGQWTEAPEPATLRSNLPSGLLPDIIATQTLVGRPFPVKAMLSYSSNPVGNYASQRAYLDKVLPNLDFWVVLDMELGDSARFADLVLPVTSWYESCDIRVAYNNPYTLFQEQAIEPLYESKPEYEIAGLIGRALGHERSFPADYGFDEWASLLFTNDAAKEQGLTLERLRAEKVVRTSGEPGKPFVRGLSAPWPTESGRVQLYCENPAPRLDYGQDLSAREPHEHVVHYREPAECGPNSPLRRKYPLVFLQEHSRFRVHTQWARTPALRELDPEPLAKVNGADARARGVRDGDMVEVFNDRGHAVVRCLVDESIAPGVLSIPKGWQRDQFVAGGYQEMTQPAMDPYPSSFAYYDTRVDFRKWEG</sequence>
<dbReference type="Pfam" id="PF04879">
    <property type="entry name" value="Molybdop_Fe4S4"/>
    <property type="match status" value="1"/>
</dbReference>
<dbReference type="Gene3D" id="3.40.228.10">
    <property type="entry name" value="Dimethylsulfoxide Reductase, domain 2"/>
    <property type="match status" value="1"/>
</dbReference>
<dbReference type="AlphaFoldDB" id="A0A842JIQ0"/>
<gene>
    <name evidence="7" type="ORF">H7313_06360</name>
</gene>
<keyword evidence="4" id="KW-0411">Iron-sulfur</keyword>
<dbReference type="Gene3D" id="3.40.50.12440">
    <property type="match status" value="1"/>
</dbReference>
<keyword evidence="8" id="KW-1185">Reference proteome</keyword>
<evidence type="ECO:0000259" key="6">
    <source>
        <dbReference type="PROSITE" id="PS51669"/>
    </source>
</evidence>
<keyword evidence="3" id="KW-0408">Iron</keyword>
<reference evidence="7 8" key="1">
    <citation type="submission" date="2020-08" db="EMBL/GenBank/DDBJ databases">
        <authorList>
            <person name="Liu C."/>
            <person name="Sun Q."/>
        </authorList>
    </citation>
    <scope>NUCLEOTIDE SEQUENCE [LARGE SCALE GENOMIC DNA]</scope>
    <source>
        <strain evidence="7 8">N22</strain>
    </source>
</reference>
<dbReference type="GO" id="GO:0016491">
    <property type="term" value="F:oxidoreductase activity"/>
    <property type="evidence" value="ECO:0007669"/>
    <property type="project" value="InterPro"/>
</dbReference>
<dbReference type="SMART" id="SM00926">
    <property type="entry name" value="Molybdop_Fe4S4"/>
    <property type="match status" value="1"/>
</dbReference>
<comment type="similarity">
    <text evidence="1">Belongs to the prokaryotic molybdopterin-containing oxidoreductase family.</text>
</comment>
<evidence type="ECO:0000256" key="3">
    <source>
        <dbReference type="ARBA" id="ARBA00023004"/>
    </source>
</evidence>
<feature type="region of interest" description="Disordered" evidence="5">
    <location>
        <begin position="1"/>
        <end position="32"/>
    </location>
</feature>
<dbReference type="InterPro" id="IPR006657">
    <property type="entry name" value="MoPterin_dinucl-bd_dom"/>
</dbReference>
<name>A0A842JIQ0_9ACTN</name>
<dbReference type="GO" id="GO:0043546">
    <property type="term" value="F:molybdopterin cofactor binding"/>
    <property type="evidence" value="ECO:0007669"/>
    <property type="project" value="InterPro"/>
</dbReference>
<dbReference type="SUPFAM" id="SSF50692">
    <property type="entry name" value="ADC-like"/>
    <property type="match status" value="1"/>
</dbReference>
<evidence type="ECO:0000256" key="1">
    <source>
        <dbReference type="ARBA" id="ARBA00010312"/>
    </source>
</evidence>
<dbReference type="Gene3D" id="3.40.50.740">
    <property type="match status" value="2"/>
</dbReference>
<dbReference type="RefSeq" id="WP_185904867.1">
    <property type="nucleotide sequence ID" value="NZ_JACMSE010000003.1"/>
</dbReference>
<dbReference type="Gene3D" id="2.20.25.90">
    <property type="entry name" value="ADC-like domains"/>
    <property type="match status" value="1"/>
</dbReference>
<feature type="compositionally biased region" description="Basic and acidic residues" evidence="5">
    <location>
        <begin position="21"/>
        <end position="30"/>
    </location>
</feature>
<proteinExistence type="inferred from homology"/>
<evidence type="ECO:0000313" key="7">
    <source>
        <dbReference type="EMBL" id="MBC2888970.1"/>
    </source>
</evidence>
<dbReference type="Pfam" id="PF00384">
    <property type="entry name" value="Molybdopterin"/>
    <property type="match status" value="1"/>
</dbReference>
<evidence type="ECO:0000256" key="5">
    <source>
        <dbReference type="SAM" id="MobiDB-lite"/>
    </source>
</evidence>